<dbReference type="Proteomes" id="UP000609802">
    <property type="component" value="Unassembled WGS sequence"/>
</dbReference>
<feature type="transmembrane region" description="Helical" evidence="1">
    <location>
        <begin position="138"/>
        <end position="167"/>
    </location>
</feature>
<proteinExistence type="predicted"/>
<feature type="transmembrane region" description="Helical" evidence="1">
    <location>
        <begin position="93"/>
        <end position="118"/>
    </location>
</feature>
<keyword evidence="1" id="KW-1133">Transmembrane helix</keyword>
<feature type="transmembrane region" description="Helical" evidence="1">
    <location>
        <begin position="224"/>
        <end position="246"/>
    </location>
</feature>
<feature type="transmembrane region" description="Helical" evidence="1">
    <location>
        <begin position="188"/>
        <end position="204"/>
    </location>
</feature>
<accession>A0ABQ3ITC9</accession>
<evidence type="ECO:0000256" key="1">
    <source>
        <dbReference type="SAM" id="Phobius"/>
    </source>
</evidence>
<sequence length="272" mass="30213">MPAFIRLLCDRVALLFALWIPYIAAGFVFSALFVWLSSHVNPDPWVLPAMQFATALWTIVKLVLLVLLIIAYWRALFLGEEPRLKGLRVIPKVFLAVFWRVLLIATIATFFAQATYYLSFRMIQQTLQNVLSGSQYLIYYSGVSFVIYSVGTYLLSRVCLGIVSISIGRSTLSVLASWEGTRSFRRDIVILSIQLGAVVSLLYAGNATFQTSLAQLAHGHMPVFAINMASSVSSVLASLVVIWFLASAMAIAYSRSVEIPTKTIENVDAVKR</sequence>
<reference evidence="3" key="1">
    <citation type="journal article" date="2019" name="Int. J. Syst. Evol. Microbiol.">
        <title>The Global Catalogue of Microorganisms (GCM) 10K type strain sequencing project: providing services to taxonomists for standard genome sequencing and annotation.</title>
        <authorList>
            <consortium name="The Broad Institute Genomics Platform"/>
            <consortium name="The Broad Institute Genome Sequencing Center for Infectious Disease"/>
            <person name="Wu L."/>
            <person name="Ma J."/>
        </authorList>
    </citation>
    <scope>NUCLEOTIDE SEQUENCE [LARGE SCALE GENOMIC DNA]</scope>
    <source>
        <strain evidence="3">KCTC 42443</strain>
    </source>
</reference>
<feature type="transmembrane region" description="Helical" evidence="1">
    <location>
        <begin position="55"/>
        <end position="73"/>
    </location>
</feature>
<protein>
    <submittedName>
        <fullName evidence="2">Uncharacterized protein</fullName>
    </submittedName>
</protein>
<organism evidence="2 3">
    <name type="scientific">Aliiroseovarius zhejiangensis</name>
    <dbReference type="NCBI Taxonomy" id="1632025"/>
    <lineage>
        <taxon>Bacteria</taxon>
        <taxon>Pseudomonadati</taxon>
        <taxon>Pseudomonadota</taxon>
        <taxon>Alphaproteobacteria</taxon>
        <taxon>Rhodobacterales</taxon>
        <taxon>Paracoccaceae</taxon>
        <taxon>Aliiroseovarius</taxon>
    </lineage>
</organism>
<dbReference type="RefSeq" id="WP_191285650.1">
    <property type="nucleotide sequence ID" value="NZ_BNCH01000002.1"/>
</dbReference>
<name>A0ABQ3ITC9_9RHOB</name>
<keyword evidence="3" id="KW-1185">Reference proteome</keyword>
<comment type="caution">
    <text evidence="2">The sequence shown here is derived from an EMBL/GenBank/DDBJ whole genome shotgun (WGS) entry which is preliminary data.</text>
</comment>
<evidence type="ECO:0000313" key="2">
    <source>
        <dbReference type="EMBL" id="GHE93990.1"/>
    </source>
</evidence>
<keyword evidence="1" id="KW-0472">Membrane</keyword>
<feature type="transmembrane region" description="Helical" evidence="1">
    <location>
        <begin position="12"/>
        <end position="35"/>
    </location>
</feature>
<gene>
    <name evidence="2" type="ORF">GCM10016455_12780</name>
</gene>
<keyword evidence="1" id="KW-0812">Transmembrane</keyword>
<evidence type="ECO:0000313" key="3">
    <source>
        <dbReference type="Proteomes" id="UP000609802"/>
    </source>
</evidence>
<dbReference type="EMBL" id="BNCH01000002">
    <property type="protein sequence ID" value="GHE93990.1"/>
    <property type="molecule type" value="Genomic_DNA"/>
</dbReference>